<accession>A0AA86J7R0</accession>
<comment type="subunit">
    <text evidence="7">Homodimer.</text>
</comment>
<dbReference type="GO" id="GO:0006189">
    <property type="term" value="P:'de novo' IMP biosynthetic process"/>
    <property type="evidence" value="ECO:0007669"/>
    <property type="project" value="UniProtKB-UniRule"/>
</dbReference>
<dbReference type="SUPFAM" id="SSF51246">
    <property type="entry name" value="Rudiment single hybrid motif"/>
    <property type="match status" value="1"/>
</dbReference>
<feature type="binding site" evidence="7">
    <location>
        <position position="169"/>
    </location>
    <ligand>
        <name>ATP</name>
        <dbReference type="ChEBI" id="CHEBI:30616"/>
    </ligand>
</feature>
<feature type="binding site" evidence="7">
    <location>
        <position position="375"/>
    </location>
    <ligand>
        <name>N(1)-(5-phospho-beta-D-ribosyl)glycinamide</name>
        <dbReference type="ChEBI" id="CHEBI:143788"/>
    </ligand>
</feature>
<dbReference type="InterPro" id="IPR016185">
    <property type="entry name" value="PreATP-grasp_dom_sf"/>
</dbReference>
<dbReference type="Pfam" id="PF21244">
    <property type="entry name" value="PurT_C"/>
    <property type="match status" value="1"/>
</dbReference>
<dbReference type="AlphaFoldDB" id="A0AA86J7R0"/>
<feature type="binding site" evidence="7">
    <location>
        <position position="217"/>
    </location>
    <ligand>
        <name>ATP</name>
        <dbReference type="ChEBI" id="CHEBI:30616"/>
    </ligand>
</feature>
<dbReference type="InterPro" id="IPR054350">
    <property type="entry name" value="PurT/PurK_preATP-grasp"/>
</dbReference>
<dbReference type="InterPro" id="IPR013815">
    <property type="entry name" value="ATP_grasp_subdomain_1"/>
</dbReference>
<dbReference type="EMBL" id="AP028947">
    <property type="protein sequence ID" value="BET26070.1"/>
    <property type="molecule type" value="Genomic_DNA"/>
</dbReference>
<evidence type="ECO:0000256" key="5">
    <source>
        <dbReference type="ARBA" id="ARBA00022840"/>
    </source>
</evidence>
<dbReference type="PANTHER" id="PTHR43055:SF1">
    <property type="entry name" value="FORMATE-DEPENDENT PHOSPHORIBOSYLGLYCINAMIDE FORMYLTRANSFERASE"/>
    <property type="match status" value="1"/>
</dbReference>
<feature type="binding site" evidence="7">
    <location>
        <begin position="209"/>
        <end position="212"/>
    </location>
    <ligand>
        <name>ATP</name>
        <dbReference type="ChEBI" id="CHEBI:30616"/>
    </ligand>
</feature>
<evidence type="ECO:0000259" key="8">
    <source>
        <dbReference type="PROSITE" id="PS50975"/>
    </source>
</evidence>
<feature type="binding site" evidence="7">
    <location>
        <begin position="174"/>
        <end position="179"/>
    </location>
    <ligand>
        <name>ATP</name>
        <dbReference type="ChEBI" id="CHEBI:30616"/>
    </ligand>
</feature>
<dbReference type="HAMAP" id="MF_01643">
    <property type="entry name" value="PurT"/>
    <property type="match status" value="1"/>
</dbReference>
<evidence type="ECO:0000256" key="6">
    <source>
        <dbReference type="ARBA" id="ARBA00022842"/>
    </source>
</evidence>
<evidence type="ECO:0000256" key="2">
    <source>
        <dbReference type="ARBA" id="ARBA00022723"/>
    </source>
</evidence>
<comment type="function">
    <text evidence="7">Involved in the de novo purine biosynthesis. Catalyzes the transfer of formate to 5-phospho-ribosyl-glycinamide (GAR), producing 5-phospho-ribosyl-N-formylglycinamide (FGAR). Formate is provided by PurU via hydrolysis of 10-formyl-tetrahydrofolate.</text>
</comment>
<dbReference type="NCBIfam" id="NF006766">
    <property type="entry name" value="PRK09288.1"/>
    <property type="match status" value="1"/>
</dbReference>
<evidence type="ECO:0000313" key="9">
    <source>
        <dbReference type="EMBL" id="BET26070.1"/>
    </source>
</evidence>
<feature type="binding site" evidence="7">
    <location>
        <position position="299"/>
    </location>
    <ligand>
        <name>Mg(2+)</name>
        <dbReference type="ChEBI" id="CHEBI:18420"/>
    </ligand>
</feature>
<name>A0AA86J7R0_9BURK</name>
<comment type="pathway">
    <text evidence="7">Purine metabolism; IMP biosynthesis via de novo pathway; N(2)-formyl-N(1)-(5-phospho-D-ribosyl)glycinamide from N(1)-(5-phospho-D-ribosyl)glycinamide (formate route): step 1/1.</text>
</comment>
<dbReference type="EC" id="6.3.1.21" evidence="7"/>
<protein>
    <recommendedName>
        <fullName evidence="7">Formate-dependent phosphoribosylglycinamide formyltransferase</fullName>
        <ecNumber evidence="7">6.3.1.21</ecNumber>
    </recommendedName>
    <alternativeName>
        <fullName evidence="7">5'-phosphoribosylglycinamide transformylase 2</fullName>
    </alternativeName>
    <alternativeName>
        <fullName evidence="7">Formate-dependent GAR transformylase</fullName>
    </alternativeName>
    <alternativeName>
        <fullName evidence="7">GAR transformylase 2</fullName>
        <shortName evidence="7">GART 2</shortName>
    </alternativeName>
    <alternativeName>
        <fullName evidence="7">Non-folate glycinamide ribonucleotide transformylase</fullName>
    </alternativeName>
    <alternativeName>
        <fullName evidence="7">Phosphoribosylglycinamide formyltransferase 2</fullName>
    </alternativeName>
</protein>
<dbReference type="SUPFAM" id="SSF56059">
    <property type="entry name" value="Glutathione synthetase ATP-binding domain-like"/>
    <property type="match status" value="1"/>
</dbReference>
<dbReference type="PANTHER" id="PTHR43055">
    <property type="entry name" value="FORMATE-DEPENDENT PHOSPHORIBOSYLGLYCINAMIDE FORMYLTRANSFERASE"/>
    <property type="match status" value="1"/>
</dbReference>
<keyword evidence="2 7" id="KW-0479">Metal-binding</keyword>
<keyword evidence="6 7" id="KW-0460">Magnesium</keyword>
<keyword evidence="5 7" id="KW-0067">ATP-binding</keyword>
<feature type="binding site" evidence="7">
    <location>
        <begin position="28"/>
        <end position="29"/>
    </location>
    <ligand>
        <name>N(1)-(5-phospho-beta-D-ribosyl)glycinamide</name>
        <dbReference type="ChEBI" id="CHEBI:143788"/>
    </ligand>
</feature>
<evidence type="ECO:0000256" key="3">
    <source>
        <dbReference type="ARBA" id="ARBA00022741"/>
    </source>
</evidence>
<dbReference type="GO" id="GO:0004644">
    <property type="term" value="F:phosphoribosylglycinamide formyltransferase activity"/>
    <property type="evidence" value="ECO:0007669"/>
    <property type="project" value="UniProtKB-UniRule"/>
</dbReference>
<dbReference type="Gene3D" id="3.30.470.20">
    <property type="entry name" value="ATP-grasp fold, B domain"/>
    <property type="match status" value="1"/>
</dbReference>
<feature type="binding site" evidence="7">
    <location>
        <position position="88"/>
    </location>
    <ligand>
        <name>N(1)-(5-phospho-beta-D-ribosyl)glycinamide</name>
        <dbReference type="ChEBI" id="CHEBI:143788"/>
    </ligand>
</feature>
<dbReference type="KEGG" id="lto:RGQ30_15710"/>
<feature type="binding site" evidence="7">
    <location>
        <position position="121"/>
    </location>
    <ligand>
        <name>ATP</name>
        <dbReference type="ChEBI" id="CHEBI:30616"/>
    </ligand>
</feature>
<dbReference type="GO" id="GO:0043815">
    <property type="term" value="F:phosphoribosylglycinamide formyltransferase 2 activity"/>
    <property type="evidence" value="ECO:0007669"/>
    <property type="project" value="UniProtKB-UniRule"/>
</dbReference>
<keyword evidence="3 7" id="KW-0547">Nucleotide-binding</keyword>
<dbReference type="InterPro" id="IPR011054">
    <property type="entry name" value="Rudment_hybrid_motif"/>
</dbReference>
<dbReference type="Pfam" id="PF02222">
    <property type="entry name" value="ATP-grasp"/>
    <property type="match status" value="1"/>
</dbReference>
<evidence type="ECO:0000256" key="7">
    <source>
        <dbReference type="HAMAP-Rule" id="MF_01643"/>
    </source>
</evidence>
<feature type="binding site" evidence="7">
    <location>
        <position position="306"/>
    </location>
    <ligand>
        <name>N(1)-(5-phospho-beta-D-ribosyl)glycinamide</name>
        <dbReference type="ChEBI" id="CHEBI:143788"/>
    </ligand>
</feature>
<dbReference type="InterPro" id="IPR003135">
    <property type="entry name" value="ATP-grasp_carboxylate-amine"/>
</dbReference>
<dbReference type="InterPro" id="IPR011761">
    <property type="entry name" value="ATP-grasp"/>
</dbReference>
<dbReference type="Gene3D" id="3.40.50.20">
    <property type="match status" value="1"/>
</dbReference>
<dbReference type="InterPro" id="IPR005862">
    <property type="entry name" value="PurT"/>
</dbReference>
<feature type="domain" description="ATP-grasp" evidence="8">
    <location>
        <begin position="126"/>
        <end position="328"/>
    </location>
</feature>
<dbReference type="NCBIfam" id="TIGR01142">
    <property type="entry name" value="purT"/>
    <property type="match status" value="1"/>
</dbReference>
<keyword evidence="4 7" id="KW-0658">Purine biosynthesis</keyword>
<dbReference type="GO" id="GO:0005829">
    <property type="term" value="C:cytosol"/>
    <property type="evidence" value="ECO:0007669"/>
    <property type="project" value="TreeGrafter"/>
</dbReference>
<dbReference type="Pfam" id="PF22660">
    <property type="entry name" value="RS_preATP-grasp-like"/>
    <property type="match status" value="1"/>
</dbReference>
<dbReference type="Gene3D" id="3.30.1490.20">
    <property type="entry name" value="ATP-grasp fold, A domain"/>
    <property type="match status" value="1"/>
</dbReference>
<proteinExistence type="inferred from homology"/>
<feature type="binding site" evidence="7">
    <location>
        <position position="287"/>
    </location>
    <ligand>
        <name>Mg(2+)</name>
        <dbReference type="ChEBI" id="CHEBI:18420"/>
    </ligand>
</feature>
<dbReference type="InterPro" id="IPR048740">
    <property type="entry name" value="PurT_C"/>
</dbReference>
<gene>
    <name evidence="7 9" type="primary">purT</name>
    <name evidence="9" type="ORF">RGQ30_15710</name>
</gene>
<sequence>MTKISFPTRVGTPLTSNALKVMLLGSGELGKEVIIAFQRLGVEVIAVDRYANAPGHQVAHKFHVIDMTNPSALKALILQEKPHIVVPEIEAIATPALKELEADGVVRVVPTANAAWLTMNREGIRRLAAEDLGLSCSRYAFADDLDTLRKATEQGIDGREPIGYPCIIKPVMSSSGKGQSKVDTPEELEAAWDYAASAGRVNSGRVIVESVVRFEYEITLLTVRSRNPKTGAIETSYCEPVGHIQVSGDYVESWQPQTMSPKALDEAKRMADLVTTALGGTGLFGVEMFVNGDEVWFSEVSPRPHDTGMVTMITQWQNEFELHARAILGLPVDTSLKTPGASAVIYGGMDREGIAFEGIAEALAEPGTDLRLFGKPESFLKRRMGVALARDVDVEEARAKAKRAAAKVKPVA</sequence>
<dbReference type="GO" id="GO:0000287">
    <property type="term" value="F:magnesium ion binding"/>
    <property type="evidence" value="ECO:0007669"/>
    <property type="project" value="UniProtKB-UniRule"/>
</dbReference>
<dbReference type="PROSITE" id="PS50975">
    <property type="entry name" value="ATP_GRASP"/>
    <property type="match status" value="1"/>
</dbReference>
<evidence type="ECO:0000313" key="10">
    <source>
        <dbReference type="Proteomes" id="UP001329151"/>
    </source>
</evidence>
<dbReference type="GO" id="GO:0005524">
    <property type="term" value="F:ATP binding"/>
    <property type="evidence" value="ECO:0007669"/>
    <property type="project" value="UniProtKB-UniRule"/>
</dbReference>
<reference evidence="9 10" key="1">
    <citation type="submission" date="2023-10" db="EMBL/GenBank/DDBJ databases">
        <title>Complete Genome Sequence of Limnobacter thiooxidans CS-K2T, Isolated from freshwater lake sediments in Bavaria, Germany.</title>
        <authorList>
            <person name="Naruki M."/>
            <person name="Watanabe A."/>
            <person name="Warashina T."/>
            <person name="Morita T."/>
            <person name="Arakawa K."/>
        </authorList>
    </citation>
    <scope>NUCLEOTIDE SEQUENCE [LARGE SCALE GENOMIC DNA]</scope>
    <source>
        <strain evidence="9 10">CS-K2</strain>
    </source>
</reference>
<comment type="similarity">
    <text evidence="7">Belongs to the PurK/PurT family.</text>
</comment>
<comment type="catalytic activity">
    <reaction evidence="7">
        <text>N(1)-(5-phospho-beta-D-ribosyl)glycinamide + formate + ATP = N(2)-formyl-N(1)-(5-phospho-beta-D-ribosyl)glycinamide + ADP + phosphate + H(+)</text>
        <dbReference type="Rhea" id="RHEA:24829"/>
        <dbReference type="ChEBI" id="CHEBI:15378"/>
        <dbReference type="ChEBI" id="CHEBI:15740"/>
        <dbReference type="ChEBI" id="CHEBI:30616"/>
        <dbReference type="ChEBI" id="CHEBI:43474"/>
        <dbReference type="ChEBI" id="CHEBI:143788"/>
        <dbReference type="ChEBI" id="CHEBI:147286"/>
        <dbReference type="ChEBI" id="CHEBI:456216"/>
        <dbReference type="EC" id="6.3.1.21"/>
    </reaction>
</comment>
<keyword evidence="10" id="KW-1185">Reference proteome</keyword>
<evidence type="ECO:0000256" key="1">
    <source>
        <dbReference type="ARBA" id="ARBA00022598"/>
    </source>
</evidence>
<keyword evidence="1 7" id="KW-0436">Ligase</keyword>
<dbReference type="SUPFAM" id="SSF52440">
    <property type="entry name" value="PreATP-grasp domain"/>
    <property type="match status" value="1"/>
</dbReference>
<organism evidence="9 10">
    <name type="scientific">Limnobacter thiooxidans</name>
    <dbReference type="NCBI Taxonomy" id="131080"/>
    <lineage>
        <taxon>Bacteria</taxon>
        <taxon>Pseudomonadati</taxon>
        <taxon>Pseudomonadota</taxon>
        <taxon>Betaproteobacteria</taxon>
        <taxon>Burkholderiales</taxon>
        <taxon>Burkholderiaceae</taxon>
        <taxon>Limnobacter</taxon>
    </lineage>
</organism>
<dbReference type="Proteomes" id="UP001329151">
    <property type="component" value="Chromosome"/>
</dbReference>
<feature type="binding site" evidence="7">
    <location>
        <begin position="382"/>
        <end position="383"/>
    </location>
    <ligand>
        <name>N(1)-(5-phospho-beta-D-ribosyl)glycinamide</name>
        <dbReference type="ChEBI" id="CHEBI:143788"/>
    </ligand>
</feature>
<evidence type="ECO:0000256" key="4">
    <source>
        <dbReference type="ARBA" id="ARBA00022755"/>
    </source>
</evidence>